<dbReference type="Gene3D" id="3.40.350.10">
    <property type="entry name" value="Creatinase/prolidase N-terminal domain"/>
    <property type="match status" value="1"/>
</dbReference>
<dbReference type="EMBL" id="BMOF01000004">
    <property type="protein sequence ID" value="GGJ93313.1"/>
    <property type="molecule type" value="Genomic_DNA"/>
</dbReference>
<dbReference type="Pfam" id="PF00557">
    <property type="entry name" value="Peptidase_M24"/>
    <property type="match status" value="1"/>
</dbReference>
<evidence type="ECO:0000256" key="5">
    <source>
        <dbReference type="RuleBase" id="RU000590"/>
    </source>
</evidence>
<dbReference type="InterPro" id="IPR029149">
    <property type="entry name" value="Creatin/AminoP/Spt16_N"/>
</dbReference>
<dbReference type="Proteomes" id="UP000637720">
    <property type="component" value="Unassembled WGS sequence"/>
</dbReference>
<evidence type="ECO:0000256" key="3">
    <source>
        <dbReference type="ARBA" id="ARBA00022723"/>
    </source>
</evidence>
<comment type="cofactor">
    <cofactor evidence="1">
        <name>Mn(2+)</name>
        <dbReference type="ChEBI" id="CHEBI:29035"/>
    </cofactor>
</comment>
<evidence type="ECO:0000259" key="7">
    <source>
        <dbReference type="Pfam" id="PF01321"/>
    </source>
</evidence>
<accession>A0A8J3B3N5</accession>
<comment type="similarity">
    <text evidence="2 5">Belongs to the peptidase M24B family.</text>
</comment>
<name>A0A8J3B3N5_9BACI</name>
<dbReference type="GO" id="GO:0016787">
    <property type="term" value="F:hydrolase activity"/>
    <property type="evidence" value="ECO:0007669"/>
    <property type="project" value="UniProtKB-KW"/>
</dbReference>
<dbReference type="FunFam" id="3.90.230.10:FF:000014">
    <property type="entry name" value="Aminopeptidase P family protein"/>
    <property type="match status" value="1"/>
</dbReference>
<dbReference type="AlphaFoldDB" id="A0A8J3B3N5"/>
<dbReference type="InterPro" id="IPR050659">
    <property type="entry name" value="Peptidase_M24B"/>
</dbReference>
<organism evidence="8 9">
    <name type="scientific">Calditerricola satsumensis</name>
    <dbReference type="NCBI Taxonomy" id="373054"/>
    <lineage>
        <taxon>Bacteria</taxon>
        <taxon>Bacillati</taxon>
        <taxon>Bacillota</taxon>
        <taxon>Bacilli</taxon>
        <taxon>Bacillales</taxon>
        <taxon>Bacillaceae</taxon>
        <taxon>Calditerricola</taxon>
    </lineage>
</organism>
<dbReference type="PROSITE" id="PS00491">
    <property type="entry name" value="PROLINE_PEPTIDASE"/>
    <property type="match status" value="1"/>
</dbReference>
<dbReference type="InterPro" id="IPR000994">
    <property type="entry name" value="Pept_M24"/>
</dbReference>
<feature type="domain" description="Creatinase N-terminal" evidence="7">
    <location>
        <begin position="4"/>
        <end position="135"/>
    </location>
</feature>
<evidence type="ECO:0000256" key="1">
    <source>
        <dbReference type="ARBA" id="ARBA00001936"/>
    </source>
</evidence>
<evidence type="ECO:0000313" key="8">
    <source>
        <dbReference type="EMBL" id="GGJ93313.1"/>
    </source>
</evidence>
<dbReference type="InterPro" id="IPR001131">
    <property type="entry name" value="Peptidase_M24B_aminopep-P_CS"/>
</dbReference>
<protein>
    <submittedName>
        <fullName evidence="8">Xaa-Pro dipeptidase</fullName>
    </submittedName>
</protein>
<evidence type="ECO:0000259" key="6">
    <source>
        <dbReference type="Pfam" id="PF00557"/>
    </source>
</evidence>
<dbReference type="Pfam" id="PF01321">
    <property type="entry name" value="Creatinase_N"/>
    <property type="match status" value="1"/>
</dbReference>
<dbReference type="PANTHER" id="PTHR46112:SF3">
    <property type="entry name" value="AMINOPEPTIDASE YPDF"/>
    <property type="match status" value="1"/>
</dbReference>
<dbReference type="RefSeq" id="WP_188816647.1">
    <property type="nucleotide sequence ID" value="NZ_BMOF01000004.1"/>
</dbReference>
<gene>
    <name evidence="8" type="ORF">GCM10007043_03790</name>
</gene>
<comment type="caution">
    <text evidence="8">The sequence shown here is derived from an EMBL/GenBank/DDBJ whole genome shotgun (WGS) entry which is preliminary data.</text>
</comment>
<reference evidence="8" key="2">
    <citation type="submission" date="2020-09" db="EMBL/GenBank/DDBJ databases">
        <authorList>
            <person name="Sun Q."/>
            <person name="Ohkuma M."/>
        </authorList>
    </citation>
    <scope>NUCLEOTIDE SEQUENCE</scope>
    <source>
        <strain evidence="8">JCM 14719</strain>
    </source>
</reference>
<dbReference type="CDD" id="cd01092">
    <property type="entry name" value="APP-like"/>
    <property type="match status" value="1"/>
</dbReference>
<dbReference type="GO" id="GO:0046872">
    <property type="term" value="F:metal ion binding"/>
    <property type="evidence" value="ECO:0007669"/>
    <property type="project" value="UniProtKB-KW"/>
</dbReference>
<dbReference type="SUPFAM" id="SSF53092">
    <property type="entry name" value="Creatinase/prolidase N-terminal domain"/>
    <property type="match status" value="1"/>
</dbReference>
<evidence type="ECO:0000256" key="2">
    <source>
        <dbReference type="ARBA" id="ARBA00008766"/>
    </source>
</evidence>
<keyword evidence="3 5" id="KW-0479">Metal-binding</keyword>
<sequence>MKERLARLRALMAERQVEALLVTAAANRRYLSGFTGSAGVLFITPDDALLLTDFRYVEQAAEQAPHFRVVPVTHTTYGRTVAEEARKRGLKRIAFEPNHLTYAAYAAYRDVLPEGIEFVPIGTDGMGLVERLRMVKDEEELERIRRAAAIADATFAHILTVLRPGLTEREVAWELEAFMRRQGAEGAAFPIIVASGPRSALPHGVASDRVIGKGELVTLDFGAVYEGYCSDLTRTVAVGEPPEELKKIYDIVREAQERGVAHVKAGMTGKEADALCRDVIAAAGYGEQFGHSTGHGIGLEVHEAPSLSARHEEPLPAGAVVTVEPGIYLPGVGGVRIEDDVVLTDAGCECLTRAPKDLIMVT</sequence>
<evidence type="ECO:0000256" key="4">
    <source>
        <dbReference type="ARBA" id="ARBA00022801"/>
    </source>
</evidence>
<evidence type="ECO:0000313" key="9">
    <source>
        <dbReference type="Proteomes" id="UP000637720"/>
    </source>
</evidence>
<dbReference type="InterPro" id="IPR000587">
    <property type="entry name" value="Creatinase_N"/>
</dbReference>
<dbReference type="PANTHER" id="PTHR46112">
    <property type="entry name" value="AMINOPEPTIDASE"/>
    <property type="match status" value="1"/>
</dbReference>
<dbReference type="SUPFAM" id="SSF55920">
    <property type="entry name" value="Creatinase/aminopeptidase"/>
    <property type="match status" value="1"/>
</dbReference>
<feature type="domain" description="Peptidase M24" evidence="6">
    <location>
        <begin position="142"/>
        <end position="345"/>
    </location>
</feature>
<dbReference type="InterPro" id="IPR036005">
    <property type="entry name" value="Creatinase/aminopeptidase-like"/>
</dbReference>
<keyword evidence="4" id="KW-0378">Hydrolase</keyword>
<keyword evidence="9" id="KW-1185">Reference proteome</keyword>
<proteinExistence type="inferred from homology"/>
<dbReference type="Gene3D" id="3.90.230.10">
    <property type="entry name" value="Creatinase/methionine aminopeptidase superfamily"/>
    <property type="match status" value="1"/>
</dbReference>
<reference evidence="8" key="1">
    <citation type="journal article" date="2014" name="Int. J. Syst. Evol. Microbiol.">
        <title>Complete genome sequence of Corynebacterium casei LMG S-19264T (=DSM 44701T), isolated from a smear-ripened cheese.</title>
        <authorList>
            <consortium name="US DOE Joint Genome Institute (JGI-PGF)"/>
            <person name="Walter F."/>
            <person name="Albersmeier A."/>
            <person name="Kalinowski J."/>
            <person name="Ruckert C."/>
        </authorList>
    </citation>
    <scope>NUCLEOTIDE SEQUENCE</scope>
    <source>
        <strain evidence="8">JCM 14719</strain>
    </source>
</reference>